<dbReference type="Proteomes" id="UP001501251">
    <property type="component" value="Unassembled WGS sequence"/>
</dbReference>
<evidence type="ECO:0000313" key="5">
    <source>
        <dbReference type="EMBL" id="GAA4188185.1"/>
    </source>
</evidence>
<dbReference type="RefSeq" id="WP_344917764.1">
    <property type="nucleotide sequence ID" value="NZ_BAABAQ010000003.1"/>
</dbReference>
<dbReference type="InterPro" id="IPR040496">
    <property type="entry name" value="MID_pPIWI_RE"/>
</dbReference>
<sequence>MGFTYSEIRRAAYLLAPGAAPLTSRYRALPFPEQWRDSLLALCNTGRDAEAEPYRTVPTYRMDGVLQSLAPDLVVRGRGSEKHGDEKDFWLYAPADIPHPLPDAAFERLLTAWVRNLRPEPEHRARVVETLAELRADPPRWREVEVDLLGCDTTDGGTALPLGRQFQLATDHLARRVLALPPYDTGAGLLRFRAVPRGPRQQGAELMSQPLPHEGKDRTWWFSVVVNVSLHTVPFSPHLRLHVHTGLRRWATHPAANGRLYLPFRRDTSVYLRPTVPWLPGTPACERYAVARLTWDRDERAHGWREAGPAGILRAIALGQPFPDPAELLTAPERWIGEGPGVRAAVVHSNHMGQHGVKAGLMSNQRSQLVEWAEQALPAGLVRAPDLRRSGISSNTPANARPKPRGDAKKAEEVRTAHARRAALAVAMRTLSDEKPPPAGVPVVEARLLWQTATMRDTAIAALTEVLALDGDGGAPAAEVFDMAKPGDPVLLRWEAPELTVRLRCLPLSGGLADSLDIDPATRGRGRALAAAITTRRTAVAAVLTADGADPDTAALALVEIDRRADFTTPLHDPKFALRLGCADAGVITQFTAVPQKARGYNSEKNAAYRARSAWLDGFRQLGVRVVPEHTLGDRLPTDLHYAAVWMVKRRADGPTRVARHTPVTVLVGPSEPGSGQTVIRGWDPDQHVWIPYPKFLLRLTRLAELPGLSDEIDEGYAPGTSDEVEEDPAPSAEMPPSPAGDGQPQPRVTFQERRRKGEEQRAKTARYLQKMLRSLHGRPTLLLAHSQNGRTNWPWLQDGQVVPDLIRTGHASAGRLDSDLRLVRVRDTSGRETPQWWGIGNPSGVNGLAAGLWTDASGSRVFYSTTDKAGTFRASSVEADKLAPRPLRAGKRKGEPTIDTEIPAWNPALMEVTVLGCHPATSGEEGDTPEALAMAVHQLRQAADYLDALSLPLPLHLAALAQEYVLPTLAEEEEAVDDSAVTDDRG</sequence>
<gene>
    <name evidence="5" type="ORF">GCM10022252_23020</name>
</gene>
<evidence type="ECO:0008006" key="7">
    <source>
        <dbReference type="Google" id="ProtNLM"/>
    </source>
</evidence>
<feature type="compositionally biased region" description="Basic and acidic residues" evidence="1">
    <location>
        <begin position="751"/>
        <end position="763"/>
    </location>
</feature>
<evidence type="ECO:0000313" key="6">
    <source>
        <dbReference type="Proteomes" id="UP001501251"/>
    </source>
</evidence>
<evidence type="ECO:0000259" key="4">
    <source>
        <dbReference type="Pfam" id="PF18157"/>
    </source>
</evidence>
<dbReference type="EMBL" id="BAABAQ010000003">
    <property type="protein sequence ID" value="GAA4188185.1"/>
    <property type="molecule type" value="Genomic_DNA"/>
</dbReference>
<comment type="caution">
    <text evidence="5">The sequence shown here is derived from an EMBL/GenBank/DDBJ whole genome shotgun (WGS) entry which is preliminary data.</text>
</comment>
<dbReference type="Pfam" id="PF13111">
    <property type="entry name" value="pPIWI_RE_X"/>
    <property type="match status" value="1"/>
</dbReference>
<reference evidence="6" key="1">
    <citation type="journal article" date="2019" name="Int. J. Syst. Evol. Microbiol.">
        <title>The Global Catalogue of Microorganisms (GCM) 10K type strain sequencing project: providing services to taxonomists for standard genome sequencing and annotation.</title>
        <authorList>
            <consortium name="The Broad Institute Genomics Platform"/>
            <consortium name="The Broad Institute Genome Sequencing Center for Infectious Disease"/>
            <person name="Wu L."/>
            <person name="Ma J."/>
        </authorList>
    </citation>
    <scope>NUCLEOTIDE SEQUENCE [LARGE SCALE GENOMIC DNA]</scope>
    <source>
        <strain evidence="6">JCM 17388</strain>
    </source>
</reference>
<dbReference type="InterPro" id="IPR024996">
    <property type="entry name" value="RNaseH_pPIWI_RE"/>
</dbReference>
<feature type="domain" description="pPIWI-RE RNaseH" evidence="2">
    <location>
        <begin position="642"/>
        <end position="968"/>
    </location>
</feature>
<dbReference type="Pfam" id="PF18157">
    <property type="entry name" value="MID_pPIWI_RE"/>
    <property type="match status" value="1"/>
</dbReference>
<feature type="domain" description="Prokaryotic pPIWI-RE MID" evidence="4">
    <location>
        <begin position="493"/>
        <end position="630"/>
    </location>
</feature>
<dbReference type="InterPro" id="IPR025085">
    <property type="entry name" value="pPIWI_RE_X"/>
</dbReference>
<proteinExistence type="predicted"/>
<protein>
    <recommendedName>
        <fullName evidence="7">DUF3893 domain-containing protein</fullName>
    </recommendedName>
</protein>
<evidence type="ECO:0000259" key="3">
    <source>
        <dbReference type="Pfam" id="PF13111"/>
    </source>
</evidence>
<keyword evidence="6" id="KW-1185">Reference proteome</keyword>
<feature type="region of interest" description="Disordered" evidence="1">
    <location>
        <begin position="388"/>
        <end position="411"/>
    </location>
</feature>
<name>A0ABP8AQP0_9ACTN</name>
<accession>A0ABP8AQP0</accession>
<dbReference type="Pfam" id="PF13032">
    <property type="entry name" value="RNaseH_pPIWI_RE"/>
    <property type="match status" value="1"/>
</dbReference>
<feature type="region of interest" description="Disordered" evidence="1">
    <location>
        <begin position="711"/>
        <end position="764"/>
    </location>
</feature>
<evidence type="ECO:0000259" key="2">
    <source>
        <dbReference type="Pfam" id="PF13032"/>
    </source>
</evidence>
<organism evidence="5 6">
    <name type="scientific">Streptosporangium oxazolinicum</name>
    <dbReference type="NCBI Taxonomy" id="909287"/>
    <lineage>
        <taxon>Bacteria</taxon>
        <taxon>Bacillati</taxon>
        <taxon>Actinomycetota</taxon>
        <taxon>Actinomycetes</taxon>
        <taxon>Streptosporangiales</taxon>
        <taxon>Streptosporangiaceae</taxon>
        <taxon>Streptosporangium</taxon>
    </lineage>
</organism>
<feature type="domain" description="pPIWI-RE module N-terminal" evidence="3">
    <location>
        <begin position="12"/>
        <end position="428"/>
    </location>
</feature>
<evidence type="ECO:0000256" key="1">
    <source>
        <dbReference type="SAM" id="MobiDB-lite"/>
    </source>
</evidence>